<dbReference type="RefSeq" id="WP_066697574.1">
    <property type="nucleotide sequence ID" value="NZ_AP018664.1"/>
</dbReference>
<dbReference type="Proteomes" id="UP000279959">
    <property type="component" value="Chromosome"/>
</dbReference>
<dbReference type="InterPro" id="IPR036286">
    <property type="entry name" value="LexA/Signal_pep-like_sf"/>
</dbReference>
<dbReference type="EMBL" id="AP018664">
    <property type="protein sequence ID" value="BBD98026.1"/>
    <property type="molecule type" value="Genomic_DNA"/>
</dbReference>
<dbReference type="Pfam" id="PF00717">
    <property type="entry name" value="Peptidase_S24"/>
    <property type="match status" value="1"/>
</dbReference>
<dbReference type="CDD" id="cd06462">
    <property type="entry name" value="Peptidase_S24_S26"/>
    <property type="match status" value="1"/>
</dbReference>
<feature type="domain" description="Peptidase S24/S26A/S26B/S26C" evidence="4">
    <location>
        <begin position="96"/>
        <end position="209"/>
    </location>
</feature>
<protein>
    <recommendedName>
        <fullName evidence="4">Peptidase S24/S26A/S26B/S26C domain-containing protein</fullName>
    </recommendedName>
</protein>
<sequence>MDSQAIIEGLKRYNIPHERIAEVIGRDRTAATKLVNGKRSVKVNEVAALEALIAEYEMEAGDTTIIRRAERLTEQFEDGLLGDYVSVEVLPTHAGMGAGGTADGDRRKTLLPRSLVEGELKASPGDLLVIEVRGTSMVPDFRQGDQILIDRRDRDPKQGGPFAIFDGDTYILKNVEVLPGPEGKMRVFSTNPIFSDWFPADGEAHIEGRPVWYARRL</sequence>
<evidence type="ECO:0000313" key="6">
    <source>
        <dbReference type="Proteomes" id="UP000279959"/>
    </source>
</evidence>
<dbReference type="AlphaFoldDB" id="A0A494W3V3"/>
<reference evidence="5 6" key="1">
    <citation type="submission" date="2018-05" db="EMBL/GenBank/DDBJ databases">
        <title>Complete Genome Sequence of the Nonylphenol-Degrading Bacterium Sphingobium amiense DSM 16289T.</title>
        <authorList>
            <person name="Ootsuka M."/>
            <person name="Nishizawa T."/>
            <person name="Ohta H."/>
        </authorList>
    </citation>
    <scope>NUCLEOTIDE SEQUENCE [LARGE SCALE GENOMIC DNA]</scope>
    <source>
        <strain evidence="5 6">DSM 16289</strain>
    </source>
</reference>
<evidence type="ECO:0000256" key="2">
    <source>
        <dbReference type="ARBA" id="ARBA00023125"/>
    </source>
</evidence>
<evidence type="ECO:0000256" key="1">
    <source>
        <dbReference type="ARBA" id="ARBA00023015"/>
    </source>
</evidence>
<dbReference type="Gene3D" id="2.10.109.10">
    <property type="entry name" value="Umud Fragment, subunit A"/>
    <property type="match status" value="1"/>
</dbReference>
<keyword evidence="2" id="KW-0238">DNA-binding</keyword>
<dbReference type="KEGG" id="sami:SAMIE_1015270"/>
<evidence type="ECO:0000259" key="4">
    <source>
        <dbReference type="Pfam" id="PF00717"/>
    </source>
</evidence>
<proteinExistence type="predicted"/>
<name>A0A494W3V3_9SPHN</name>
<dbReference type="PANTHER" id="PTHR40661">
    <property type="match status" value="1"/>
</dbReference>
<dbReference type="GO" id="GO:0003677">
    <property type="term" value="F:DNA binding"/>
    <property type="evidence" value="ECO:0007669"/>
    <property type="project" value="UniProtKB-KW"/>
</dbReference>
<evidence type="ECO:0000256" key="3">
    <source>
        <dbReference type="ARBA" id="ARBA00023163"/>
    </source>
</evidence>
<gene>
    <name evidence="5" type="ORF">SAMIE_1015270</name>
</gene>
<keyword evidence="3" id="KW-0804">Transcription</keyword>
<organism evidence="5 6">
    <name type="scientific">Sphingobium amiense</name>
    <dbReference type="NCBI Taxonomy" id="135719"/>
    <lineage>
        <taxon>Bacteria</taxon>
        <taxon>Pseudomonadati</taxon>
        <taxon>Pseudomonadota</taxon>
        <taxon>Alphaproteobacteria</taxon>
        <taxon>Sphingomonadales</taxon>
        <taxon>Sphingomonadaceae</taxon>
        <taxon>Sphingobium</taxon>
    </lineage>
</organism>
<accession>A0A494W3V3</accession>
<keyword evidence="6" id="KW-1185">Reference proteome</keyword>
<dbReference type="SUPFAM" id="SSF51306">
    <property type="entry name" value="LexA/Signal peptidase"/>
    <property type="match status" value="1"/>
</dbReference>
<dbReference type="PANTHER" id="PTHR40661:SF3">
    <property type="entry name" value="FELS-1 PROPHAGE TRANSCRIPTIONAL REGULATOR"/>
    <property type="match status" value="1"/>
</dbReference>
<dbReference type="InterPro" id="IPR015927">
    <property type="entry name" value="Peptidase_S24_S26A/B/C"/>
</dbReference>
<keyword evidence="1" id="KW-0805">Transcription regulation</keyword>
<evidence type="ECO:0000313" key="5">
    <source>
        <dbReference type="EMBL" id="BBD98026.1"/>
    </source>
</evidence>